<evidence type="ECO:0000313" key="2">
    <source>
        <dbReference type="Proteomes" id="UP000824533"/>
    </source>
</evidence>
<protein>
    <submittedName>
        <fullName evidence="1">Uncharacterized protein</fullName>
    </submittedName>
</protein>
<dbReference type="EMBL" id="CM034413">
    <property type="protein sequence ID" value="KAJ0170434.1"/>
    <property type="molecule type" value="Genomic_DNA"/>
</dbReference>
<name>A0ACC1CFU9_9NEOP</name>
<comment type="caution">
    <text evidence="1">The sequence shown here is derived from an EMBL/GenBank/DDBJ whole genome shotgun (WGS) entry which is preliminary data.</text>
</comment>
<proteinExistence type="predicted"/>
<accession>A0ACC1CFU9</accession>
<reference evidence="1 2" key="1">
    <citation type="journal article" date="2021" name="Front. Genet.">
        <title>Chromosome-Level Genome Assembly Reveals Significant Gene Expansion in the Toll and IMD Signaling Pathways of Dendrolimus kikuchii.</title>
        <authorList>
            <person name="Zhou J."/>
            <person name="Wu P."/>
            <person name="Xiong Z."/>
            <person name="Liu N."/>
            <person name="Zhao N."/>
            <person name="Ji M."/>
            <person name="Qiu Y."/>
            <person name="Yang B."/>
        </authorList>
    </citation>
    <scope>NUCLEOTIDE SEQUENCE [LARGE SCALE GENOMIC DNA]</scope>
    <source>
        <strain evidence="1">Ann1</strain>
    </source>
</reference>
<gene>
    <name evidence="1" type="ORF">K1T71_013805</name>
</gene>
<organism evidence="1 2">
    <name type="scientific">Dendrolimus kikuchii</name>
    <dbReference type="NCBI Taxonomy" id="765133"/>
    <lineage>
        <taxon>Eukaryota</taxon>
        <taxon>Metazoa</taxon>
        <taxon>Ecdysozoa</taxon>
        <taxon>Arthropoda</taxon>
        <taxon>Hexapoda</taxon>
        <taxon>Insecta</taxon>
        <taxon>Pterygota</taxon>
        <taxon>Neoptera</taxon>
        <taxon>Endopterygota</taxon>
        <taxon>Lepidoptera</taxon>
        <taxon>Glossata</taxon>
        <taxon>Ditrysia</taxon>
        <taxon>Bombycoidea</taxon>
        <taxon>Lasiocampidae</taxon>
        <taxon>Dendrolimus</taxon>
    </lineage>
</organism>
<keyword evidence="2" id="KW-1185">Reference proteome</keyword>
<dbReference type="Proteomes" id="UP000824533">
    <property type="component" value="Linkage Group LG27"/>
</dbReference>
<sequence>MTSKFFLLLLPLVDCRININIQASTSSNEATIEATGADSYIISDIERGTFKITDKDLKAAVTKYSGGKPSQVYVKSPTPWNDLYQTYNWNEVRRILEPDTARISSVTSQNVIVSKQEFVNNSTVTATFRTGISQEVNDIITNVWKKTGYLTVHQDITYSVSFLAPIGGASRIIYQNLWGEERSERRKVLIGTSAAVDVLLQPGQSVMALLSANRGTLDVEIDYTANLDGDVACNYPKTYRGHHFWAYDINKVLEAAKLPKEVASKEVIRVKFYTDARITVLDRRYNSKLIDIPVDIVISN</sequence>
<evidence type="ECO:0000313" key="1">
    <source>
        <dbReference type="EMBL" id="KAJ0170434.1"/>
    </source>
</evidence>